<feature type="domain" description="Peptidase S33 tripeptidyl aminopeptidase-like C-terminal" evidence="5">
    <location>
        <begin position="393"/>
        <end position="493"/>
    </location>
</feature>
<dbReference type="InterPro" id="IPR000073">
    <property type="entry name" value="AB_hydrolase_1"/>
</dbReference>
<dbReference type="InterPro" id="IPR051601">
    <property type="entry name" value="Serine_prot/Carboxylest_S33"/>
</dbReference>
<dbReference type="Gene3D" id="3.40.50.1820">
    <property type="entry name" value="alpha/beta hydrolase"/>
    <property type="match status" value="1"/>
</dbReference>
<keyword evidence="7" id="KW-1185">Reference proteome</keyword>
<evidence type="ECO:0000256" key="2">
    <source>
        <dbReference type="ARBA" id="ARBA00022801"/>
    </source>
</evidence>
<dbReference type="PANTHER" id="PTHR43248:SF25">
    <property type="entry name" value="AB HYDROLASE-1 DOMAIN-CONTAINING PROTEIN-RELATED"/>
    <property type="match status" value="1"/>
</dbReference>
<dbReference type="GO" id="GO:0016787">
    <property type="term" value="F:hydrolase activity"/>
    <property type="evidence" value="ECO:0007669"/>
    <property type="project" value="UniProtKB-KW"/>
</dbReference>
<sequence>MLCRTLLYSAVLAIVASVPGVIANRIRWQPCAEPELRNSTPPVFCGNLSVPLDYTDLNSTATIVLQLVKVSATSAEPNGSIIFNFGGPGEPDRQNLAQLASYLLVATGGSHDLISFDTRGTYNTIPFLCYPDNFSRALAAATNPTFGRSSDIALGVQWANGELFADKCYAAMNSTGSLIGTAFTARDVMQIVDALSEGVEGGLLNYWGFSYGTLLGATVAAMFPDRMDKVILDGVVNPFEFYHGYDIEKFTDADKVFSGFVKGCVAAPQNCALAGKNATAAELEKSVYDFLEYLKYNPLVLDGAIIDYSAVKSAILGLLYGPGSWPLLAIGLHGVMTRNVTELRVLTDAAETLSNPFLYEYLAGIQCSDKKPRVSALSDMLPFVNELYNQSYFADVQTMVFSWCANWKFEAKERYSGDFQVKTRSPLLVIGNTYDPVTPLASALNVSHGFERSVVLQHDGYGHTSIQQPSACTMSYIQAFFANGTLPSPGTVCEPSVPLFGSSAQVQRRDANISKYGRFGSFRLH</sequence>
<proteinExistence type="inferred from homology"/>
<comment type="caution">
    <text evidence="6">The sequence shown here is derived from an EMBL/GenBank/DDBJ whole genome shotgun (WGS) entry which is preliminary data.</text>
</comment>
<dbReference type="InterPro" id="IPR029058">
    <property type="entry name" value="AB_hydrolase_fold"/>
</dbReference>
<dbReference type="Pfam" id="PF00561">
    <property type="entry name" value="Abhydrolase_1"/>
    <property type="match status" value="1"/>
</dbReference>
<keyword evidence="2" id="KW-0378">Hydrolase</keyword>
<dbReference type="AlphaFoldDB" id="A0AA38VME7"/>
<reference evidence="6" key="1">
    <citation type="submission" date="2022-07" db="EMBL/GenBank/DDBJ databases">
        <title>Fungi with potential for degradation of polypropylene.</title>
        <authorList>
            <person name="Gostincar C."/>
        </authorList>
    </citation>
    <scope>NUCLEOTIDE SEQUENCE</scope>
    <source>
        <strain evidence="6">EXF-13287</strain>
    </source>
</reference>
<keyword evidence="3" id="KW-0732">Signal</keyword>
<dbReference type="EMBL" id="JANBVN010000033">
    <property type="protein sequence ID" value="KAJ9160582.1"/>
    <property type="molecule type" value="Genomic_DNA"/>
</dbReference>
<organism evidence="6 7">
    <name type="scientific">Coniochaeta hoffmannii</name>
    <dbReference type="NCBI Taxonomy" id="91930"/>
    <lineage>
        <taxon>Eukaryota</taxon>
        <taxon>Fungi</taxon>
        <taxon>Dikarya</taxon>
        <taxon>Ascomycota</taxon>
        <taxon>Pezizomycotina</taxon>
        <taxon>Sordariomycetes</taxon>
        <taxon>Sordariomycetidae</taxon>
        <taxon>Coniochaetales</taxon>
        <taxon>Coniochaetaceae</taxon>
        <taxon>Coniochaeta</taxon>
    </lineage>
</organism>
<evidence type="ECO:0000313" key="6">
    <source>
        <dbReference type="EMBL" id="KAJ9160582.1"/>
    </source>
</evidence>
<dbReference type="Proteomes" id="UP001174691">
    <property type="component" value="Unassembled WGS sequence"/>
</dbReference>
<accession>A0AA38VME7</accession>
<protein>
    <submittedName>
        <fullName evidence="6">Carboxylesterase A</fullName>
    </submittedName>
</protein>
<gene>
    <name evidence="6" type="ORF">NKR19_g3079</name>
</gene>
<evidence type="ECO:0000256" key="1">
    <source>
        <dbReference type="ARBA" id="ARBA00010088"/>
    </source>
</evidence>
<evidence type="ECO:0000259" key="4">
    <source>
        <dbReference type="Pfam" id="PF00561"/>
    </source>
</evidence>
<feature type="signal peptide" evidence="3">
    <location>
        <begin position="1"/>
        <end position="23"/>
    </location>
</feature>
<evidence type="ECO:0000256" key="3">
    <source>
        <dbReference type="SAM" id="SignalP"/>
    </source>
</evidence>
<dbReference type="SUPFAM" id="SSF53474">
    <property type="entry name" value="alpha/beta-Hydrolases"/>
    <property type="match status" value="1"/>
</dbReference>
<dbReference type="InterPro" id="IPR013595">
    <property type="entry name" value="Pept_S33_TAP-like_C"/>
</dbReference>
<feature type="domain" description="AB hydrolase-1" evidence="4">
    <location>
        <begin position="99"/>
        <end position="239"/>
    </location>
</feature>
<dbReference type="PANTHER" id="PTHR43248">
    <property type="entry name" value="2-SUCCINYL-6-HYDROXY-2,4-CYCLOHEXADIENE-1-CARBOXYLATE SYNTHASE"/>
    <property type="match status" value="1"/>
</dbReference>
<name>A0AA38VME7_9PEZI</name>
<comment type="similarity">
    <text evidence="1">Belongs to the peptidase S33 family.</text>
</comment>
<evidence type="ECO:0000259" key="5">
    <source>
        <dbReference type="Pfam" id="PF08386"/>
    </source>
</evidence>
<dbReference type="Pfam" id="PF08386">
    <property type="entry name" value="Abhydrolase_4"/>
    <property type="match status" value="1"/>
</dbReference>
<evidence type="ECO:0000313" key="7">
    <source>
        <dbReference type="Proteomes" id="UP001174691"/>
    </source>
</evidence>
<feature type="chain" id="PRO_5041447403" evidence="3">
    <location>
        <begin position="24"/>
        <end position="525"/>
    </location>
</feature>